<dbReference type="SMART" id="SM00271">
    <property type="entry name" value="DnaJ"/>
    <property type="match status" value="1"/>
</dbReference>
<keyword evidence="4 7" id="KW-0472">Membrane</keyword>
<dbReference type="CDD" id="cd06257">
    <property type="entry name" value="DnaJ"/>
    <property type="match status" value="1"/>
</dbReference>
<protein>
    <submittedName>
        <fullName evidence="9">Molecular chaperone DnaJ</fullName>
    </submittedName>
</protein>
<dbReference type="InterPro" id="IPR001623">
    <property type="entry name" value="DnaJ_domain"/>
</dbReference>
<feature type="transmembrane region" description="Helical" evidence="7">
    <location>
        <begin position="6"/>
        <end position="21"/>
    </location>
</feature>
<keyword evidence="2 7" id="KW-0812">Transmembrane</keyword>
<evidence type="ECO:0000313" key="9">
    <source>
        <dbReference type="EMBL" id="MDO3382274.1"/>
    </source>
</evidence>
<dbReference type="PROSITE" id="PS50076">
    <property type="entry name" value="DNAJ_2"/>
    <property type="match status" value="1"/>
</dbReference>
<organism evidence="9 10">
    <name type="scientific">Gilvimarinus algae</name>
    <dbReference type="NCBI Taxonomy" id="3058037"/>
    <lineage>
        <taxon>Bacteria</taxon>
        <taxon>Pseudomonadati</taxon>
        <taxon>Pseudomonadota</taxon>
        <taxon>Gammaproteobacteria</taxon>
        <taxon>Cellvibrionales</taxon>
        <taxon>Cellvibrionaceae</taxon>
        <taxon>Gilvimarinus</taxon>
    </lineage>
</organism>
<evidence type="ECO:0000313" key="10">
    <source>
        <dbReference type="Proteomes" id="UP001168380"/>
    </source>
</evidence>
<dbReference type="EMBL" id="JAULRT010000052">
    <property type="protein sequence ID" value="MDO3382274.1"/>
    <property type="molecule type" value="Genomic_DNA"/>
</dbReference>
<feature type="transmembrane region" description="Helical" evidence="7">
    <location>
        <begin position="56"/>
        <end position="79"/>
    </location>
</feature>
<accession>A0ABT8TDT5</accession>
<comment type="similarity">
    <text evidence="6">Belongs to the TIM14 family.</text>
</comment>
<name>A0ABT8TDT5_9GAMM</name>
<evidence type="ECO:0000256" key="5">
    <source>
        <dbReference type="ARBA" id="ARBA00023186"/>
    </source>
</evidence>
<evidence type="ECO:0000259" key="8">
    <source>
        <dbReference type="PROSITE" id="PS50076"/>
    </source>
</evidence>
<feature type="transmembrane region" description="Helical" evidence="7">
    <location>
        <begin position="33"/>
        <end position="50"/>
    </location>
</feature>
<comment type="subcellular location">
    <subcellularLocation>
        <location evidence="1">Membrane</location>
        <topology evidence="1">Single-pass membrane protein</topology>
    </subcellularLocation>
</comment>
<reference evidence="9" key="1">
    <citation type="submission" date="2023-07" db="EMBL/GenBank/DDBJ databases">
        <title>Gilvimarinus algae sp. nov., isolated from the surface of Kelp.</title>
        <authorList>
            <person name="Sun Y.Y."/>
            <person name="Gong Y."/>
            <person name="Du Z.J."/>
        </authorList>
    </citation>
    <scope>NUCLEOTIDE SEQUENCE</scope>
    <source>
        <strain evidence="9">SDUM040014</strain>
    </source>
</reference>
<dbReference type="InterPro" id="IPR036869">
    <property type="entry name" value="J_dom_sf"/>
</dbReference>
<evidence type="ECO:0000256" key="7">
    <source>
        <dbReference type="SAM" id="Phobius"/>
    </source>
</evidence>
<evidence type="ECO:0000256" key="4">
    <source>
        <dbReference type="ARBA" id="ARBA00023136"/>
    </source>
</evidence>
<evidence type="ECO:0000256" key="1">
    <source>
        <dbReference type="ARBA" id="ARBA00004167"/>
    </source>
</evidence>
<dbReference type="Proteomes" id="UP001168380">
    <property type="component" value="Unassembled WGS sequence"/>
</dbReference>
<keyword evidence="5" id="KW-0143">Chaperone</keyword>
<dbReference type="RefSeq" id="WP_302712435.1">
    <property type="nucleotide sequence ID" value="NZ_JAULRT010000052.1"/>
</dbReference>
<dbReference type="PANTHER" id="PTHR12763:SF28">
    <property type="entry name" value="GEO10507P1-RELATED"/>
    <property type="match status" value="1"/>
</dbReference>
<keyword evidence="3 7" id="KW-1133">Transmembrane helix</keyword>
<feature type="domain" description="J" evidence="8">
    <location>
        <begin position="108"/>
        <end position="166"/>
    </location>
</feature>
<keyword evidence="10" id="KW-1185">Reference proteome</keyword>
<dbReference type="PANTHER" id="PTHR12763">
    <property type="match status" value="1"/>
</dbReference>
<evidence type="ECO:0000256" key="3">
    <source>
        <dbReference type="ARBA" id="ARBA00022989"/>
    </source>
</evidence>
<evidence type="ECO:0000256" key="6">
    <source>
        <dbReference type="ARBA" id="ARBA00038105"/>
    </source>
</evidence>
<dbReference type="SUPFAM" id="SSF46565">
    <property type="entry name" value="Chaperone J-domain"/>
    <property type="match status" value="1"/>
</dbReference>
<dbReference type="Gene3D" id="1.10.287.110">
    <property type="entry name" value="DnaJ domain"/>
    <property type="match status" value="1"/>
</dbReference>
<proteinExistence type="inferred from homology"/>
<evidence type="ECO:0000256" key="2">
    <source>
        <dbReference type="ARBA" id="ARBA00022692"/>
    </source>
</evidence>
<sequence>MFRLIPVLVLVALVIFGISWLRKLPPGHKRRAVLRILFVMLLGTLVFLVVTGRIHWVGAVLGALLPFIKTLAGLAMQFLPFWQKHRQSSSNPNSGNGRASSGPMSLDDALDTLGLGARYREGTLTREDVSEAHRRLMQKVHPDRGGNDYLAARVNEAKDCLLKHLKP</sequence>
<gene>
    <name evidence="9" type="ORF">QWI16_08800</name>
</gene>
<comment type="caution">
    <text evidence="9">The sequence shown here is derived from an EMBL/GenBank/DDBJ whole genome shotgun (WGS) entry which is preliminary data.</text>
</comment>